<reference evidence="2 3" key="1">
    <citation type="submission" date="2014-10" db="EMBL/GenBank/DDBJ databases">
        <title>Characterization of a new ViI-like Erwinia amylovora bacteriophage.</title>
        <authorList>
            <person name="Lagonenko A.L."/>
            <person name="Valentovich L.N."/>
        </authorList>
    </citation>
    <scope>NUCLEOTIDE SEQUENCE [LARGE SCALE GENOMIC DNA]</scope>
</reference>
<evidence type="ECO:0000313" key="3">
    <source>
        <dbReference type="Proteomes" id="UP000030322"/>
    </source>
</evidence>
<keyword evidence="3" id="KW-1185">Reference proteome</keyword>
<dbReference type="GeneID" id="24623176"/>
<evidence type="ECO:0000313" key="2">
    <source>
        <dbReference type="EMBL" id="AIX13057.1"/>
    </source>
</evidence>
<accession>A0A0A0YR36</accession>
<dbReference type="InterPro" id="IPR013429">
    <property type="entry name" value="Regulatory_FmdB_Zinc_ribbon"/>
</dbReference>
<organism evidence="2 3">
    <name type="scientific">Erwinia phage phiEa2809</name>
    <dbReference type="NCBI Taxonomy" id="1564096"/>
    <lineage>
        <taxon>Viruses</taxon>
        <taxon>Duplodnaviria</taxon>
        <taxon>Heunggongvirae</taxon>
        <taxon>Uroviricota</taxon>
        <taxon>Caudoviricetes</taxon>
        <taxon>Pantevenvirales</taxon>
        <taxon>Ackermannviridae</taxon>
        <taxon>Nezavisimistyvirus</taxon>
        <taxon>Nezavisimistyvirus Ea2809</taxon>
    </lineage>
</organism>
<gene>
    <name evidence="2" type="ORF">NW77_049</name>
</gene>
<sequence>MPTYDYRCKSCSHTFERRMKIADREAPASDPCKECGGEVQLAVGVPMIVGSVKGPESAPAGFREVLKHIHKGAGKESKINA</sequence>
<dbReference type="EMBL" id="KP037007">
    <property type="protein sequence ID" value="AIX13057.1"/>
    <property type="molecule type" value="Genomic_DNA"/>
</dbReference>
<protein>
    <submittedName>
        <fullName evidence="2">Putative regulatory protein FmdB family</fullName>
    </submittedName>
</protein>
<evidence type="ECO:0000259" key="1">
    <source>
        <dbReference type="SMART" id="SM00834"/>
    </source>
</evidence>
<dbReference type="Proteomes" id="UP000030322">
    <property type="component" value="Segment"/>
</dbReference>
<dbReference type="Pfam" id="PF09723">
    <property type="entry name" value="Zn_ribbon_8"/>
    <property type="match status" value="1"/>
</dbReference>
<dbReference type="OrthoDB" id="19165at10239"/>
<dbReference type="SMART" id="SM00834">
    <property type="entry name" value="CxxC_CXXC_SSSS"/>
    <property type="match status" value="1"/>
</dbReference>
<feature type="domain" description="Putative regulatory protein FmdB zinc ribbon" evidence="1">
    <location>
        <begin position="1"/>
        <end position="44"/>
    </location>
</feature>
<dbReference type="NCBIfam" id="TIGR02605">
    <property type="entry name" value="CxxC_CxxC_SSSS"/>
    <property type="match status" value="1"/>
</dbReference>
<dbReference type="RefSeq" id="YP_009147561.1">
    <property type="nucleotide sequence ID" value="NC_027340.1"/>
</dbReference>
<proteinExistence type="predicted"/>
<name>A0A0A0YR36_9CAUD</name>
<dbReference type="KEGG" id="vg:24623176"/>